<organism evidence="1 2">
    <name type="scientific">Puccinia striiformis f. sp. tritici</name>
    <dbReference type="NCBI Taxonomy" id="168172"/>
    <lineage>
        <taxon>Eukaryota</taxon>
        <taxon>Fungi</taxon>
        <taxon>Dikarya</taxon>
        <taxon>Basidiomycota</taxon>
        <taxon>Pucciniomycotina</taxon>
        <taxon>Pucciniomycetes</taxon>
        <taxon>Pucciniales</taxon>
        <taxon>Pucciniaceae</taxon>
        <taxon>Puccinia</taxon>
    </lineage>
</organism>
<dbReference type="EMBL" id="CM045869">
    <property type="protein sequence ID" value="KAI7954596.1"/>
    <property type="molecule type" value="Genomic_DNA"/>
</dbReference>
<name>A0ACC0EMF5_9BASI</name>
<reference evidence="1 2" key="3">
    <citation type="journal article" date="2022" name="Microbiol. Spectr.">
        <title>Folding features and dynamics of 3D genome architecture in plant fungal pathogens.</title>
        <authorList>
            <person name="Xia C."/>
        </authorList>
    </citation>
    <scope>NUCLEOTIDE SEQUENCE [LARGE SCALE GENOMIC DNA]</scope>
    <source>
        <strain evidence="1 2">93-210</strain>
    </source>
</reference>
<sequence length="633" mass="70222">MRFIEQNQRKGSASAWEKDVGQYASLVEVEKFHRRNLGDVLLLQGDIPGTGAGAATNKRKHDQTTAKKNQNQSTMTSSTVSHLTLISLRISYFLACRRYLQHSLLTDLTRVTESISSSTTTTEAIDTKNQQLISPNLSTLIFCWSFCEGSLLFSIVILGSWLNPQARDLNWNLSLGLLISSVVFIVPFLECLLFSTTILSRRRMTNERIRLLSIRTLGLTLLPFGVYLFIYYRLGQVIQGLLGVESGTHSFGTDKRTSSLGCLNTTLARICVPGVILIGSLSGGGAVNTAWLTWEWRRRAKEPPITDQHIVIAQKSLLRTQTDLADRKSILNQQQTHPSSISKTDGSSNLLTTLFTGSSNPKTTQLHQEIAGLEAMENQIHADLNSLKERKEYHDYSRTIPGMFLNLANWFLSVYCVYRLFMACVNLIFGYVKRPTTTTTRNPTTDIVTYLVAKILSTFNIELEISKLTRLVGLILIGSIIVVNLRSVLVWVNRVFNRFSNSNGVSSSLMLLVLAQLMAMYLLTCLISLPSSTSGGTKDTTPEGEGPMKGNDPLKSDSSLLSTLPSFSRFSKLFDLVFLSTGILTFGFRWLLNQIFIAPEPSSFTSIGMTGASNPSSSEENIALNHRIGAHFV</sequence>
<evidence type="ECO:0000313" key="1">
    <source>
        <dbReference type="EMBL" id="KAI7954596.1"/>
    </source>
</evidence>
<reference evidence="2" key="2">
    <citation type="journal article" date="2018" name="Mol. Plant Microbe Interact.">
        <title>Genome sequence resources for the wheat stripe rust pathogen (Puccinia striiformis f. sp. tritici) and the barley stripe rust pathogen (Puccinia striiformis f. sp. hordei).</title>
        <authorList>
            <person name="Xia C."/>
            <person name="Wang M."/>
            <person name="Yin C."/>
            <person name="Cornejo O.E."/>
            <person name="Hulbert S.H."/>
            <person name="Chen X."/>
        </authorList>
    </citation>
    <scope>NUCLEOTIDE SEQUENCE [LARGE SCALE GENOMIC DNA]</scope>
    <source>
        <strain evidence="2">93-210</strain>
    </source>
</reference>
<comment type="caution">
    <text evidence="1">The sequence shown here is derived from an EMBL/GenBank/DDBJ whole genome shotgun (WGS) entry which is preliminary data.</text>
</comment>
<proteinExistence type="predicted"/>
<reference evidence="2" key="1">
    <citation type="journal article" date="2018" name="BMC Genomics">
        <title>Genomic insights into host adaptation between the wheat stripe rust pathogen (Puccinia striiformis f. sp. tritici) and the barley stripe rust pathogen (Puccinia striiformis f. sp. hordei).</title>
        <authorList>
            <person name="Xia C."/>
            <person name="Wang M."/>
            <person name="Yin C."/>
            <person name="Cornejo O.E."/>
            <person name="Hulbert S.H."/>
            <person name="Chen X."/>
        </authorList>
    </citation>
    <scope>NUCLEOTIDE SEQUENCE [LARGE SCALE GENOMIC DNA]</scope>
    <source>
        <strain evidence="2">93-210</strain>
    </source>
</reference>
<evidence type="ECO:0000313" key="2">
    <source>
        <dbReference type="Proteomes" id="UP001060170"/>
    </source>
</evidence>
<gene>
    <name evidence="1" type="ORF">MJO28_004996</name>
</gene>
<dbReference type="Proteomes" id="UP001060170">
    <property type="component" value="Chromosome 5"/>
</dbReference>
<keyword evidence="2" id="KW-1185">Reference proteome</keyword>
<protein>
    <submittedName>
        <fullName evidence="1">Uncharacterized protein</fullName>
    </submittedName>
</protein>
<accession>A0ACC0EMF5</accession>